<proteinExistence type="predicted"/>
<dbReference type="Gene3D" id="1.10.10.10">
    <property type="entry name" value="Winged helix-like DNA-binding domain superfamily/Winged helix DNA-binding domain"/>
    <property type="match status" value="1"/>
</dbReference>
<feature type="domain" description="HTH gntR-type" evidence="4">
    <location>
        <begin position="4"/>
        <end position="73"/>
    </location>
</feature>
<dbReference type="PROSITE" id="PS50949">
    <property type="entry name" value="HTH_GNTR"/>
    <property type="match status" value="1"/>
</dbReference>
<evidence type="ECO:0000259" key="4">
    <source>
        <dbReference type="PROSITE" id="PS50949"/>
    </source>
</evidence>
<accession>A0ABS4GG25</accession>
<protein>
    <submittedName>
        <fullName evidence="5">DNA-binding FadR family transcriptional regulator</fullName>
    </submittedName>
</protein>
<evidence type="ECO:0000256" key="2">
    <source>
        <dbReference type="ARBA" id="ARBA00023125"/>
    </source>
</evidence>
<dbReference type="PRINTS" id="PR00035">
    <property type="entry name" value="HTHGNTR"/>
</dbReference>
<keyword evidence="2 5" id="KW-0238">DNA-binding</keyword>
<dbReference type="GO" id="GO:0003677">
    <property type="term" value="F:DNA binding"/>
    <property type="evidence" value="ECO:0007669"/>
    <property type="project" value="UniProtKB-KW"/>
</dbReference>
<name>A0ABS4GG25_9FIRM</name>
<dbReference type="SUPFAM" id="SSF48008">
    <property type="entry name" value="GntR ligand-binding domain-like"/>
    <property type="match status" value="1"/>
</dbReference>
<dbReference type="InterPro" id="IPR036390">
    <property type="entry name" value="WH_DNA-bd_sf"/>
</dbReference>
<keyword evidence="3" id="KW-0804">Transcription</keyword>
<evidence type="ECO:0000313" key="6">
    <source>
        <dbReference type="Proteomes" id="UP001519342"/>
    </source>
</evidence>
<dbReference type="Proteomes" id="UP001519342">
    <property type="component" value="Unassembled WGS sequence"/>
</dbReference>
<dbReference type="Pfam" id="PF07729">
    <property type="entry name" value="FCD"/>
    <property type="match status" value="1"/>
</dbReference>
<sequence length="227" mass="26518">MQKKRLSEQTAEDILDMITIEKRYLPGDKLPNENDLSSELNVSRTTLREAIRILITHKVLEIKRGKGTYVTYNNDINENFNLDQIINAKVDLKDLMEIRLIFEPEIAYYAAKRATDKEIEKILHYGELNESRIINYEDRVEEEQIFHNSISKATHNEFINRLMPIINQAIYKGVILSKEKSKINDNTLVDHRSIMDYLRARDAEGARTAMKLHILHAMEDFGITRND</sequence>
<keyword evidence="1" id="KW-0805">Transcription regulation</keyword>
<dbReference type="InterPro" id="IPR011711">
    <property type="entry name" value="GntR_C"/>
</dbReference>
<dbReference type="SMART" id="SM00345">
    <property type="entry name" value="HTH_GNTR"/>
    <property type="match status" value="1"/>
</dbReference>
<dbReference type="RefSeq" id="WP_209512370.1">
    <property type="nucleotide sequence ID" value="NZ_JAGGKS010000007.1"/>
</dbReference>
<dbReference type="InterPro" id="IPR000524">
    <property type="entry name" value="Tscrpt_reg_HTH_GntR"/>
</dbReference>
<organism evidence="5 6">
    <name type="scientific">Sedimentibacter acidaminivorans</name>
    <dbReference type="NCBI Taxonomy" id="913099"/>
    <lineage>
        <taxon>Bacteria</taxon>
        <taxon>Bacillati</taxon>
        <taxon>Bacillota</taxon>
        <taxon>Tissierellia</taxon>
        <taxon>Sedimentibacter</taxon>
    </lineage>
</organism>
<dbReference type="EMBL" id="JAGGKS010000007">
    <property type="protein sequence ID" value="MBP1926645.1"/>
    <property type="molecule type" value="Genomic_DNA"/>
</dbReference>
<evidence type="ECO:0000256" key="3">
    <source>
        <dbReference type="ARBA" id="ARBA00023163"/>
    </source>
</evidence>
<dbReference type="Pfam" id="PF00392">
    <property type="entry name" value="GntR"/>
    <property type="match status" value="1"/>
</dbReference>
<reference evidence="5 6" key="1">
    <citation type="submission" date="2021-03" db="EMBL/GenBank/DDBJ databases">
        <title>Genomic Encyclopedia of Type Strains, Phase IV (KMG-IV): sequencing the most valuable type-strain genomes for metagenomic binning, comparative biology and taxonomic classification.</title>
        <authorList>
            <person name="Goeker M."/>
        </authorList>
    </citation>
    <scope>NUCLEOTIDE SEQUENCE [LARGE SCALE GENOMIC DNA]</scope>
    <source>
        <strain evidence="5 6">DSM 24004</strain>
    </source>
</reference>
<dbReference type="CDD" id="cd07377">
    <property type="entry name" value="WHTH_GntR"/>
    <property type="match status" value="1"/>
</dbReference>
<dbReference type="PANTHER" id="PTHR43537">
    <property type="entry name" value="TRANSCRIPTIONAL REGULATOR, GNTR FAMILY"/>
    <property type="match status" value="1"/>
</dbReference>
<comment type="caution">
    <text evidence="5">The sequence shown here is derived from an EMBL/GenBank/DDBJ whole genome shotgun (WGS) entry which is preliminary data.</text>
</comment>
<dbReference type="InterPro" id="IPR036388">
    <property type="entry name" value="WH-like_DNA-bd_sf"/>
</dbReference>
<dbReference type="InterPro" id="IPR008920">
    <property type="entry name" value="TF_FadR/GntR_C"/>
</dbReference>
<gene>
    <name evidence="5" type="ORF">J2Z76_002514</name>
</gene>
<evidence type="ECO:0000256" key="1">
    <source>
        <dbReference type="ARBA" id="ARBA00023015"/>
    </source>
</evidence>
<evidence type="ECO:0000313" key="5">
    <source>
        <dbReference type="EMBL" id="MBP1926645.1"/>
    </source>
</evidence>
<dbReference type="PANTHER" id="PTHR43537:SF5">
    <property type="entry name" value="UXU OPERON TRANSCRIPTIONAL REGULATOR"/>
    <property type="match status" value="1"/>
</dbReference>
<dbReference type="SMART" id="SM00895">
    <property type="entry name" value="FCD"/>
    <property type="match status" value="1"/>
</dbReference>
<dbReference type="Gene3D" id="1.20.120.530">
    <property type="entry name" value="GntR ligand-binding domain-like"/>
    <property type="match status" value="1"/>
</dbReference>
<keyword evidence="6" id="KW-1185">Reference proteome</keyword>
<dbReference type="SUPFAM" id="SSF46785">
    <property type="entry name" value="Winged helix' DNA-binding domain"/>
    <property type="match status" value="1"/>
</dbReference>